<evidence type="ECO:0000256" key="14">
    <source>
        <dbReference type="PIRSR" id="PIRSR001365-1"/>
    </source>
</evidence>
<dbReference type="InterPro" id="IPR020624">
    <property type="entry name" value="Schiff_base-form_aldolases_CS"/>
</dbReference>
<evidence type="ECO:0000256" key="8">
    <source>
        <dbReference type="ARBA" id="ARBA00023154"/>
    </source>
</evidence>
<dbReference type="GO" id="GO:0019877">
    <property type="term" value="P:diaminopimelate biosynthetic process"/>
    <property type="evidence" value="ECO:0007669"/>
    <property type="project" value="UniProtKB-UniRule"/>
</dbReference>
<keyword evidence="6 12" id="KW-0028">Amino-acid biosynthesis</keyword>
<dbReference type="EMBL" id="LDYG01000024">
    <property type="protein sequence ID" value="KUP07161.1"/>
    <property type="molecule type" value="Genomic_DNA"/>
</dbReference>
<dbReference type="HAMAP" id="MF_00418">
    <property type="entry name" value="DapA"/>
    <property type="match status" value="1"/>
</dbReference>
<dbReference type="SMART" id="SM01130">
    <property type="entry name" value="DHDPS"/>
    <property type="match status" value="1"/>
</dbReference>
<dbReference type="GO" id="GO:0008840">
    <property type="term" value="F:4-hydroxy-tetrahydrodipicolinate synthase activity"/>
    <property type="evidence" value="ECO:0007669"/>
    <property type="project" value="UniProtKB-UniRule"/>
</dbReference>
<evidence type="ECO:0000256" key="3">
    <source>
        <dbReference type="ARBA" id="ARBA00007592"/>
    </source>
</evidence>
<dbReference type="AlphaFoldDB" id="A0A147K9W5"/>
<dbReference type="PANTHER" id="PTHR12128">
    <property type="entry name" value="DIHYDRODIPICOLINATE SYNTHASE"/>
    <property type="match status" value="1"/>
</dbReference>
<evidence type="ECO:0000256" key="12">
    <source>
        <dbReference type="HAMAP-Rule" id="MF_00418"/>
    </source>
</evidence>
<dbReference type="PANTHER" id="PTHR12128:SF66">
    <property type="entry name" value="4-HYDROXY-2-OXOGLUTARATE ALDOLASE, MITOCHONDRIAL"/>
    <property type="match status" value="1"/>
</dbReference>
<sequence length="288" mass="30511">MIDFGKVSTAMVTPFDSKGNIDFEKTTTLVNYLIESGSDSLVVAGTTGESPTLTTEEKLALFSHVVKVANGRVPVIAGTGSNNTYQTIELTKKAEKAGVDAVMIVTPYYNKPSQEGMYQHFKAVAASTSLPVMLYNVPGRSVAKLSPETVIRLSEISNIVAVKEASGDLDAMTTIIASTPQDFLLYSGDDGLTLPVLSIGGNGVVSVASHIVGTEMQEMISAFFDGQHQRAAVIHQQLLPLMNGLFAAPSPSPVKTALQLKGLDVGSVRLPMIPLNAEERATLSALIK</sequence>
<name>A0A147K9W5_9BACI</name>
<dbReference type="EC" id="4.3.3.7" evidence="4 12"/>
<dbReference type="GO" id="GO:0005829">
    <property type="term" value="C:cytosol"/>
    <property type="evidence" value="ECO:0007669"/>
    <property type="project" value="TreeGrafter"/>
</dbReference>
<dbReference type="GO" id="GO:0009089">
    <property type="term" value="P:lysine biosynthetic process via diaminopimelate"/>
    <property type="evidence" value="ECO:0007669"/>
    <property type="project" value="UniProtKB-UniRule"/>
</dbReference>
<feature type="binding site" evidence="12 15">
    <location>
        <position position="205"/>
    </location>
    <ligand>
        <name>pyruvate</name>
        <dbReference type="ChEBI" id="CHEBI:15361"/>
    </ligand>
</feature>
<feature type="active site" description="Proton donor/acceptor" evidence="12 14">
    <location>
        <position position="135"/>
    </location>
</feature>
<proteinExistence type="inferred from homology"/>
<evidence type="ECO:0000256" key="11">
    <source>
        <dbReference type="ARBA" id="ARBA00047836"/>
    </source>
</evidence>
<dbReference type="Pfam" id="PF00701">
    <property type="entry name" value="DHDPS"/>
    <property type="match status" value="1"/>
</dbReference>
<evidence type="ECO:0000256" key="10">
    <source>
        <dbReference type="ARBA" id="ARBA00023270"/>
    </source>
</evidence>
<dbReference type="InterPro" id="IPR020625">
    <property type="entry name" value="Schiff_base-form_aldolases_AS"/>
</dbReference>
<accession>A0A147K9W5</accession>
<evidence type="ECO:0000256" key="15">
    <source>
        <dbReference type="PIRSR" id="PIRSR001365-2"/>
    </source>
</evidence>
<dbReference type="PROSITE" id="PS00665">
    <property type="entry name" value="DHDPS_1"/>
    <property type="match status" value="1"/>
</dbReference>
<feature type="binding site" evidence="12 15">
    <location>
        <position position="47"/>
    </location>
    <ligand>
        <name>pyruvate</name>
        <dbReference type="ChEBI" id="CHEBI:15361"/>
    </ligand>
</feature>
<comment type="subcellular location">
    <subcellularLocation>
        <location evidence="12">Cytoplasm</location>
    </subcellularLocation>
</comment>
<dbReference type="UniPathway" id="UPA00034">
    <property type="reaction ID" value="UER00017"/>
</dbReference>
<evidence type="ECO:0000256" key="2">
    <source>
        <dbReference type="ARBA" id="ARBA00005120"/>
    </source>
</evidence>
<dbReference type="PRINTS" id="PR00146">
    <property type="entry name" value="DHPICSNTHASE"/>
</dbReference>
<evidence type="ECO:0000256" key="7">
    <source>
        <dbReference type="ARBA" id="ARBA00022915"/>
    </source>
</evidence>
<dbReference type="InterPro" id="IPR013785">
    <property type="entry name" value="Aldolase_TIM"/>
</dbReference>
<evidence type="ECO:0000256" key="1">
    <source>
        <dbReference type="ARBA" id="ARBA00003294"/>
    </source>
</evidence>
<dbReference type="Proteomes" id="UP000074108">
    <property type="component" value="Unassembled WGS sequence"/>
</dbReference>
<protein>
    <recommendedName>
        <fullName evidence="4 12">4-hydroxy-tetrahydrodipicolinate synthase</fullName>
        <shortName evidence="12">HTPA synthase</shortName>
        <ecNumber evidence="4 12">4.3.3.7</ecNumber>
    </recommendedName>
</protein>
<reference evidence="16 17" key="1">
    <citation type="journal article" date="2016" name="Front. Microbiol.">
        <title>Microevolution Analysis of Bacillus coahuilensis Unveils Differences in Phosphorus Acquisition Strategies and Their Regulation.</title>
        <authorList>
            <person name="Gomez-Lunar Z."/>
            <person name="Hernandez-Gonzalez I."/>
            <person name="Rodriguez-Torres M.D."/>
            <person name="Souza V."/>
            <person name="Olmedo-Alvarez G."/>
        </authorList>
    </citation>
    <scope>NUCLEOTIDE SEQUENCE [LARGE SCALE GENOMIC DNA]</scope>
    <source>
        <strain evidence="17">p1.1.43</strain>
    </source>
</reference>
<dbReference type="SUPFAM" id="SSF51569">
    <property type="entry name" value="Aldolase"/>
    <property type="match status" value="1"/>
</dbReference>
<dbReference type="RefSeq" id="WP_059350786.1">
    <property type="nucleotide sequence ID" value="NZ_LDYG01000024.1"/>
</dbReference>
<keyword evidence="9 12" id="KW-0456">Lyase</keyword>
<feature type="site" description="Part of a proton relay during catalysis" evidence="12">
    <location>
        <position position="46"/>
    </location>
</feature>
<evidence type="ECO:0000313" key="16">
    <source>
        <dbReference type="EMBL" id="KUP07161.1"/>
    </source>
</evidence>
<keyword evidence="10 12" id="KW-0704">Schiff base</keyword>
<evidence type="ECO:0000256" key="13">
    <source>
        <dbReference type="PIRNR" id="PIRNR001365"/>
    </source>
</evidence>
<organism evidence="16 17">
    <name type="scientific">Bacillus coahuilensis p1.1.43</name>
    <dbReference type="NCBI Taxonomy" id="1150625"/>
    <lineage>
        <taxon>Bacteria</taxon>
        <taxon>Bacillati</taxon>
        <taxon>Bacillota</taxon>
        <taxon>Bacilli</taxon>
        <taxon>Bacillales</taxon>
        <taxon>Bacillaceae</taxon>
        <taxon>Bacillus</taxon>
    </lineage>
</organism>
<comment type="caution">
    <text evidence="16">The sequence shown here is derived from an EMBL/GenBank/DDBJ whole genome shotgun (WGS) entry which is preliminary data.</text>
</comment>
<dbReference type="STRING" id="1150625.Q75_06440"/>
<comment type="catalytic activity">
    <reaction evidence="11 12">
        <text>L-aspartate 4-semialdehyde + pyruvate = (2S,4S)-4-hydroxy-2,3,4,5-tetrahydrodipicolinate + H2O + H(+)</text>
        <dbReference type="Rhea" id="RHEA:34171"/>
        <dbReference type="ChEBI" id="CHEBI:15361"/>
        <dbReference type="ChEBI" id="CHEBI:15377"/>
        <dbReference type="ChEBI" id="CHEBI:15378"/>
        <dbReference type="ChEBI" id="CHEBI:67139"/>
        <dbReference type="ChEBI" id="CHEBI:537519"/>
        <dbReference type="EC" id="4.3.3.7"/>
    </reaction>
</comment>
<dbReference type="PROSITE" id="PS00666">
    <property type="entry name" value="DHDPS_2"/>
    <property type="match status" value="1"/>
</dbReference>
<evidence type="ECO:0000313" key="17">
    <source>
        <dbReference type="Proteomes" id="UP000074108"/>
    </source>
</evidence>
<keyword evidence="5 12" id="KW-0963">Cytoplasm</keyword>
<dbReference type="PIRSF" id="PIRSF001365">
    <property type="entry name" value="DHDPS"/>
    <property type="match status" value="1"/>
</dbReference>
<comment type="caution">
    <text evidence="12">Was originally thought to be a dihydrodipicolinate synthase (DHDPS), catalyzing the condensation of (S)-aspartate-beta-semialdehyde [(S)-ASA] and pyruvate to dihydrodipicolinate (DHDP). However, it was shown in E.coli that the product of the enzymatic reaction is not dihydrodipicolinate but in fact (4S)-4-hydroxy-2,3,4,5-tetrahydro-(2S)-dipicolinic acid (HTPA), and that the consecutive dehydration reaction leading to DHDP is not spontaneous but catalyzed by DapB.</text>
</comment>
<dbReference type="CDD" id="cd00950">
    <property type="entry name" value="DHDPS"/>
    <property type="match status" value="1"/>
</dbReference>
<dbReference type="OrthoDB" id="9782828at2"/>
<evidence type="ECO:0000256" key="9">
    <source>
        <dbReference type="ARBA" id="ARBA00023239"/>
    </source>
</evidence>
<dbReference type="NCBIfam" id="TIGR00674">
    <property type="entry name" value="dapA"/>
    <property type="match status" value="1"/>
</dbReference>
<comment type="similarity">
    <text evidence="3 12 13">Belongs to the DapA family.</text>
</comment>
<evidence type="ECO:0000256" key="5">
    <source>
        <dbReference type="ARBA" id="ARBA00022490"/>
    </source>
</evidence>
<dbReference type="PATRIC" id="fig|1150625.3.peg.1346"/>
<dbReference type="Gene3D" id="3.20.20.70">
    <property type="entry name" value="Aldolase class I"/>
    <property type="match status" value="1"/>
</dbReference>
<comment type="function">
    <text evidence="1 12">Catalyzes the condensation of (S)-aspartate-beta-semialdehyde [(S)-ASA] and pyruvate to 4-hydroxy-tetrahydrodipicolinate (HTPA).</text>
</comment>
<dbReference type="InterPro" id="IPR002220">
    <property type="entry name" value="DapA-like"/>
</dbReference>
<evidence type="ECO:0000256" key="4">
    <source>
        <dbReference type="ARBA" id="ARBA00012086"/>
    </source>
</evidence>
<keyword evidence="17" id="KW-1185">Reference proteome</keyword>
<comment type="subunit">
    <text evidence="12">Homotetramer; dimer of dimers.</text>
</comment>
<feature type="site" description="Part of a proton relay during catalysis" evidence="12">
    <location>
        <position position="109"/>
    </location>
</feature>
<evidence type="ECO:0000256" key="6">
    <source>
        <dbReference type="ARBA" id="ARBA00022605"/>
    </source>
</evidence>
<dbReference type="InterPro" id="IPR005263">
    <property type="entry name" value="DapA"/>
</dbReference>
<feature type="active site" description="Schiff-base intermediate with substrate" evidence="12 14">
    <location>
        <position position="163"/>
    </location>
</feature>
<comment type="pathway">
    <text evidence="2 12">Amino-acid biosynthesis; L-lysine biosynthesis via DAP pathway; (S)-tetrahydrodipicolinate from L-aspartate: step 3/4.</text>
</comment>
<keyword evidence="8 12" id="KW-0457">Lysine biosynthesis</keyword>
<keyword evidence="7 12" id="KW-0220">Diaminopimelate biosynthesis</keyword>
<gene>
    <name evidence="12" type="primary">dapA</name>
    <name evidence="16" type="ORF">Q75_06440</name>
</gene>